<proteinExistence type="predicted"/>
<reference evidence="1" key="1">
    <citation type="submission" date="2022-07" db="EMBL/GenBank/DDBJ databases">
        <title>Phylogenomic reconstructions and comparative analyses of Kickxellomycotina fungi.</title>
        <authorList>
            <person name="Reynolds N.K."/>
            <person name="Stajich J.E."/>
            <person name="Barry K."/>
            <person name="Grigoriev I.V."/>
            <person name="Crous P."/>
            <person name="Smith M.E."/>
        </authorList>
    </citation>
    <scope>NUCLEOTIDE SEQUENCE</scope>
    <source>
        <strain evidence="1">NRRL 5244</strain>
    </source>
</reference>
<dbReference type="EMBL" id="JANBPW010004728">
    <property type="protein sequence ID" value="KAJ1934247.1"/>
    <property type="molecule type" value="Genomic_DNA"/>
</dbReference>
<evidence type="ECO:0000313" key="2">
    <source>
        <dbReference type="Proteomes" id="UP001150603"/>
    </source>
</evidence>
<keyword evidence="1" id="KW-0808">Transferase</keyword>
<accession>A0ACC1J1W1</accession>
<evidence type="ECO:0000313" key="1">
    <source>
        <dbReference type="EMBL" id="KAJ1934247.1"/>
    </source>
</evidence>
<protein>
    <submittedName>
        <fullName evidence="1">E3 ubiquitin-protein ligase ubr1</fullName>
        <ecNumber evidence="1">2.3.2.27</ecNumber>
    </submittedName>
</protein>
<sequence>MSASKISAQMRLADQAGLNGQVAAGAYGAPSGLKGFPVLYHERGLVANTCGHLMHLRCFTQYCQGIEAKRQQQPTRNHPENPHRKEYLCPLCKSLGNILLPVLPHVGDYDPLSITDEHPERFAVPASQRTDQCTAEFEHWLQGDWREFGEAIVAVTNGRTSSKAAPALSTGPVSQAESSSASDREGASQVRTPSSSAPPAAAAASAAAAAAAAPTGSAPETPGGLRAMAQNTEDTLASGLIASLRNAGGFSFNLPEGLIDSLPRNLDLMRAAQRLPGGFAAVQALLQRFLQPNATAAFSLVPGSERMVLPLSQYVRWLFDMHLVDPHHHHHHQRRQGQSGTGSNSGYSTPETSGYDASFASGGRHMFPPNVEMQNRAAAEKEGRLRGQLEEYQFMYTRLFEVVQQVQRDNHVGLPSVALFEHIGKGKGAP</sequence>
<feature type="non-terminal residue" evidence="1">
    <location>
        <position position="430"/>
    </location>
</feature>
<dbReference type="EC" id="2.3.2.27" evidence="1"/>
<keyword evidence="1" id="KW-0012">Acyltransferase</keyword>
<gene>
    <name evidence="1" type="primary">UBR1_3</name>
    <name evidence="1" type="ORF">FBU59_005760</name>
</gene>
<dbReference type="Proteomes" id="UP001150603">
    <property type="component" value="Unassembled WGS sequence"/>
</dbReference>
<name>A0ACC1J1W1_9FUNG</name>
<keyword evidence="2" id="KW-1185">Reference proteome</keyword>
<comment type="caution">
    <text evidence="1">The sequence shown here is derived from an EMBL/GenBank/DDBJ whole genome shotgun (WGS) entry which is preliminary data.</text>
</comment>
<organism evidence="1 2">
    <name type="scientific">Linderina macrospora</name>
    <dbReference type="NCBI Taxonomy" id="4868"/>
    <lineage>
        <taxon>Eukaryota</taxon>
        <taxon>Fungi</taxon>
        <taxon>Fungi incertae sedis</taxon>
        <taxon>Zoopagomycota</taxon>
        <taxon>Kickxellomycotina</taxon>
        <taxon>Kickxellomycetes</taxon>
        <taxon>Kickxellales</taxon>
        <taxon>Kickxellaceae</taxon>
        <taxon>Linderina</taxon>
    </lineage>
</organism>